<reference evidence="2 3" key="1">
    <citation type="submission" date="2022-11" db="EMBL/GenBank/DDBJ databases">
        <title>Whole genome sequence of Eschrichtius robustus ER-17-0199.</title>
        <authorList>
            <person name="Bruniche-Olsen A."/>
            <person name="Black A.N."/>
            <person name="Fields C.J."/>
            <person name="Walden K."/>
            <person name="Dewoody J.A."/>
        </authorList>
    </citation>
    <scope>NUCLEOTIDE SEQUENCE [LARGE SCALE GENOMIC DNA]</scope>
    <source>
        <strain evidence="2">ER-17-0199</strain>
        <tissue evidence="2">Blubber</tissue>
    </source>
</reference>
<protein>
    <submittedName>
        <fullName evidence="2">Uncharacterized protein</fullName>
    </submittedName>
</protein>
<comment type="caution">
    <text evidence="2">The sequence shown here is derived from an EMBL/GenBank/DDBJ whole genome shotgun (WGS) entry which is preliminary data.</text>
</comment>
<evidence type="ECO:0000313" key="3">
    <source>
        <dbReference type="Proteomes" id="UP001159641"/>
    </source>
</evidence>
<dbReference type="Proteomes" id="UP001159641">
    <property type="component" value="Unassembled WGS sequence"/>
</dbReference>
<gene>
    <name evidence="2" type="ORF">J1605_002758</name>
</gene>
<organism evidence="2 3">
    <name type="scientific">Eschrichtius robustus</name>
    <name type="common">California gray whale</name>
    <name type="synonym">Eschrichtius gibbosus</name>
    <dbReference type="NCBI Taxonomy" id="9764"/>
    <lineage>
        <taxon>Eukaryota</taxon>
        <taxon>Metazoa</taxon>
        <taxon>Chordata</taxon>
        <taxon>Craniata</taxon>
        <taxon>Vertebrata</taxon>
        <taxon>Euteleostomi</taxon>
        <taxon>Mammalia</taxon>
        <taxon>Eutheria</taxon>
        <taxon>Laurasiatheria</taxon>
        <taxon>Artiodactyla</taxon>
        <taxon>Whippomorpha</taxon>
        <taxon>Cetacea</taxon>
        <taxon>Mysticeti</taxon>
        <taxon>Eschrichtiidae</taxon>
        <taxon>Eschrichtius</taxon>
    </lineage>
</organism>
<evidence type="ECO:0000256" key="1">
    <source>
        <dbReference type="SAM" id="MobiDB-lite"/>
    </source>
</evidence>
<dbReference type="EMBL" id="JAIQCJ010000544">
    <property type="protein sequence ID" value="KAJ8795996.1"/>
    <property type="molecule type" value="Genomic_DNA"/>
</dbReference>
<feature type="region of interest" description="Disordered" evidence="1">
    <location>
        <begin position="55"/>
        <end position="75"/>
    </location>
</feature>
<proteinExistence type="predicted"/>
<dbReference type="AlphaFoldDB" id="A0AB34HYJ6"/>
<evidence type="ECO:0000313" key="2">
    <source>
        <dbReference type="EMBL" id="KAJ8795996.1"/>
    </source>
</evidence>
<name>A0AB34HYJ6_ESCRO</name>
<keyword evidence="3" id="KW-1185">Reference proteome</keyword>
<accession>A0AB34HYJ6</accession>
<sequence length="75" mass="7697">MRAACGRRGLAGRSTPKYFPPGCLEGGIRTFSSPAGPQVTIGPGLHVTGGVRRAARNCRSPGGGGAWREPRPIPG</sequence>